<dbReference type="RefSeq" id="WP_166205428.1">
    <property type="nucleotide sequence ID" value="NZ_CP088285.1"/>
</dbReference>
<protein>
    <recommendedName>
        <fullName evidence="2">COMM domain-containing protein</fullName>
    </recommendedName>
</protein>
<sequence length="262" mass="29160">MTYPVITPPGSLAEAVAAVATLSDPEFEVLLSATSTPRSFSLSNLEVEFLKKQIPLLENNLSYILSALAFLFTKINAVRANSGGSDDFISPLLDELDLGDPEIADVLTPRLQLLFKENSEFRKYTKVRQLRAGLLPNALSFRTMLDLRPDFGQDESLEFQGLVKIIQFKVTTDSDDPAKREFVFQLDDSSLVQLVRAVDRLKTKLSTPGYLVKMSRSTLSIPILARRGKYQPSALQSAPATSTRSRFFFRSRSVSMPQTSTK</sequence>
<evidence type="ECO:0000313" key="1">
    <source>
        <dbReference type="EMBL" id="NVI46046.1"/>
    </source>
</evidence>
<comment type="caution">
    <text evidence="1">The sequence shown here is derived from an EMBL/GenBank/DDBJ whole genome shotgun (WGS) entry which is preliminary data.</text>
</comment>
<evidence type="ECO:0008006" key="2">
    <source>
        <dbReference type="Google" id="ProtNLM"/>
    </source>
</evidence>
<dbReference type="AlphaFoldDB" id="A0A974A1A0"/>
<dbReference type="EMBL" id="JAAOLE020000001">
    <property type="protein sequence ID" value="NVI46046.1"/>
    <property type="molecule type" value="Genomic_DNA"/>
</dbReference>
<proteinExistence type="predicted"/>
<organism evidence="1">
    <name type="scientific">Bradyrhizobium septentrionale</name>
    <dbReference type="NCBI Taxonomy" id="1404411"/>
    <lineage>
        <taxon>Bacteria</taxon>
        <taxon>Pseudomonadati</taxon>
        <taxon>Pseudomonadota</taxon>
        <taxon>Alphaproteobacteria</taxon>
        <taxon>Hyphomicrobiales</taxon>
        <taxon>Nitrobacteraceae</taxon>
        <taxon>Bradyrhizobium</taxon>
    </lineage>
</organism>
<name>A0A974A1A0_9BRAD</name>
<reference evidence="1" key="1">
    <citation type="submission" date="2020-06" db="EMBL/GenBank/DDBJ databases">
        <title>Whole Genome Sequence of Bradyrhizobium sp. Strain 1S1.</title>
        <authorList>
            <person name="Bromfield E.S.P."/>
            <person name="Cloutier S."/>
        </authorList>
    </citation>
    <scope>NUCLEOTIDE SEQUENCE [LARGE SCALE GENOMIC DNA]</scope>
    <source>
        <strain evidence="1">1S1</strain>
    </source>
</reference>
<accession>A0A974A1A0</accession>
<gene>
    <name evidence="1" type="ORF">HAP48_024395</name>
</gene>